<organism evidence="1 2">
    <name type="scientific">Limosilactobacillus reuteri</name>
    <name type="common">Lactobacillus reuteri</name>
    <dbReference type="NCBI Taxonomy" id="1598"/>
    <lineage>
        <taxon>Bacteria</taxon>
        <taxon>Bacillati</taxon>
        <taxon>Bacillota</taxon>
        <taxon>Bacilli</taxon>
        <taxon>Lactobacillales</taxon>
        <taxon>Lactobacillaceae</taxon>
        <taxon>Limosilactobacillus</taxon>
    </lineage>
</organism>
<name>A0A1Y2UIC7_LIMRT</name>
<sequence>MLHTYRKTALIEAKQFDGSIKQITRYKVHIVGPTSRGDTSYFLLPTKEGNMKLNAGDYIATGVDGEHWAIDKNIFERTYKRVD</sequence>
<evidence type="ECO:0000313" key="2">
    <source>
        <dbReference type="Proteomes" id="UP000194286"/>
    </source>
</evidence>
<dbReference type="RefSeq" id="WP_086136023.1">
    <property type="nucleotide sequence ID" value="NZ_MIMU01000109.1"/>
</dbReference>
<dbReference type="AlphaFoldDB" id="A0A1Y2UIC7"/>
<dbReference type="Proteomes" id="UP000194286">
    <property type="component" value="Unassembled WGS sequence"/>
</dbReference>
<protein>
    <recommendedName>
        <fullName evidence="3">Phage protein</fullName>
    </recommendedName>
</protein>
<evidence type="ECO:0008006" key="3">
    <source>
        <dbReference type="Google" id="ProtNLM"/>
    </source>
</evidence>
<comment type="caution">
    <text evidence="1">The sequence shown here is derived from an EMBL/GenBank/DDBJ whole genome shotgun (WGS) entry which is preliminary data.</text>
</comment>
<gene>
    <name evidence="1" type="ORF">BHL82_08205</name>
</gene>
<dbReference type="EMBL" id="MIMU01000109">
    <property type="protein sequence ID" value="OTA83187.1"/>
    <property type="molecule type" value="Genomic_DNA"/>
</dbReference>
<evidence type="ECO:0000313" key="1">
    <source>
        <dbReference type="EMBL" id="OTA83187.1"/>
    </source>
</evidence>
<proteinExistence type="predicted"/>
<accession>A0A1Y2UIC7</accession>
<reference evidence="1 2" key="1">
    <citation type="submission" date="2016-09" db="EMBL/GenBank/DDBJ databases">
        <title>Lactobacillus reuteri KLR3005, genome sequencing and assembly.</title>
        <authorList>
            <person name="Lee J.-Y."/>
            <person name="Kim E.B."/>
            <person name="Choi Y.-J."/>
        </authorList>
    </citation>
    <scope>NUCLEOTIDE SEQUENCE [LARGE SCALE GENOMIC DNA]</scope>
    <source>
        <strain evidence="1 2">KLR3005</strain>
    </source>
</reference>